<reference evidence="2" key="1">
    <citation type="journal article" date="2019" name="Int. J. Syst. Evol. Microbiol.">
        <title>The Global Catalogue of Microorganisms (GCM) 10K type strain sequencing project: providing services to taxonomists for standard genome sequencing and annotation.</title>
        <authorList>
            <consortium name="The Broad Institute Genomics Platform"/>
            <consortium name="The Broad Institute Genome Sequencing Center for Infectious Disease"/>
            <person name="Wu L."/>
            <person name="Ma J."/>
        </authorList>
    </citation>
    <scope>NUCLEOTIDE SEQUENCE [LARGE SCALE GENOMIC DNA]</scope>
    <source>
        <strain evidence="2">NCAIM B.01391</strain>
    </source>
</reference>
<protein>
    <submittedName>
        <fullName evidence="1">Uncharacterized protein</fullName>
    </submittedName>
</protein>
<accession>A0ABW0IXH2</accession>
<keyword evidence="2" id="KW-1185">Reference proteome</keyword>
<dbReference type="RefSeq" id="WP_377800258.1">
    <property type="nucleotide sequence ID" value="NZ_JBHSLW010000034.1"/>
</dbReference>
<proteinExistence type="predicted"/>
<evidence type="ECO:0000313" key="2">
    <source>
        <dbReference type="Proteomes" id="UP001596053"/>
    </source>
</evidence>
<dbReference type="Proteomes" id="UP001596053">
    <property type="component" value="Unassembled WGS sequence"/>
</dbReference>
<name>A0ABW0IXH2_9HYPH</name>
<comment type="caution">
    <text evidence="1">The sequence shown here is derived from an EMBL/GenBank/DDBJ whole genome shotgun (WGS) entry which is preliminary data.</text>
</comment>
<organism evidence="1 2">
    <name type="scientific">Bosea eneae</name>
    <dbReference type="NCBI Taxonomy" id="151454"/>
    <lineage>
        <taxon>Bacteria</taxon>
        <taxon>Pseudomonadati</taxon>
        <taxon>Pseudomonadota</taxon>
        <taxon>Alphaproteobacteria</taxon>
        <taxon>Hyphomicrobiales</taxon>
        <taxon>Boseaceae</taxon>
        <taxon>Bosea</taxon>
    </lineage>
</organism>
<sequence>MTPAAAIAMIDRQLAAHGQTVTLQRMEGETVAQTATVPAFVRGFEPRELVNGITQDDAKVILSPTGLAGWDSGGEDPIVPTADNDMVIAGRVRRIIAAVGIRMADQVVRIECAVR</sequence>
<dbReference type="EMBL" id="JBHSLW010000034">
    <property type="protein sequence ID" value="MFC5421955.1"/>
    <property type="molecule type" value="Genomic_DNA"/>
</dbReference>
<evidence type="ECO:0000313" key="1">
    <source>
        <dbReference type="EMBL" id="MFC5421955.1"/>
    </source>
</evidence>
<gene>
    <name evidence="1" type="ORF">ACFPOB_20545</name>
</gene>